<name>A0A9W8ZJT2_9PLEO</name>
<evidence type="ECO:0000313" key="3">
    <source>
        <dbReference type="Proteomes" id="UP001140510"/>
    </source>
</evidence>
<sequence>MRGSIIATLVMAVMIPTVTAGGGRKKTPCDSCTDVYNTASATLAVRAATAQDACNYWKQEW</sequence>
<reference evidence="2" key="1">
    <citation type="submission" date="2022-10" db="EMBL/GenBank/DDBJ databases">
        <title>Tapping the CABI collections for fungal endophytes: first genome assemblies for Collariella, Neodidymelliopsis, Ascochyta clinopodiicola, Didymella pomorum, Didymosphaeria variabile, Neocosmospora piperis and Neocucurbitaria cava.</title>
        <authorList>
            <person name="Hill R."/>
        </authorList>
    </citation>
    <scope>NUCLEOTIDE SEQUENCE</scope>
    <source>
        <strain evidence="2">IMI 355091</strain>
    </source>
</reference>
<protein>
    <submittedName>
        <fullName evidence="2">Uncharacterized protein</fullName>
    </submittedName>
</protein>
<keyword evidence="3" id="KW-1185">Reference proteome</keyword>
<feature type="chain" id="PRO_5040869883" evidence="1">
    <location>
        <begin position="21"/>
        <end position="61"/>
    </location>
</feature>
<proteinExistence type="predicted"/>
<comment type="caution">
    <text evidence="2">The sequence shown here is derived from an EMBL/GenBank/DDBJ whole genome shotgun (WGS) entry which is preliminary data.</text>
</comment>
<keyword evidence="1" id="KW-0732">Signal</keyword>
<evidence type="ECO:0000313" key="2">
    <source>
        <dbReference type="EMBL" id="KAJ4409305.1"/>
    </source>
</evidence>
<feature type="signal peptide" evidence="1">
    <location>
        <begin position="1"/>
        <end position="20"/>
    </location>
</feature>
<gene>
    <name evidence="2" type="ORF">N0V91_002661</name>
</gene>
<organism evidence="2 3">
    <name type="scientific">Didymella pomorum</name>
    <dbReference type="NCBI Taxonomy" id="749634"/>
    <lineage>
        <taxon>Eukaryota</taxon>
        <taxon>Fungi</taxon>
        <taxon>Dikarya</taxon>
        <taxon>Ascomycota</taxon>
        <taxon>Pezizomycotina</taxon>
        <taxon>Dothideomycetes</taxon>
        <taxon>Pleosporomycetidae</taxon>
        <taxon>Pleosporales</taxon>
        <taxon>Pleosporineae</taxon>
        <taxon>Didymellaceae</taxon>
        <taxon>Didymella</taxon>
    </lineage>
</organism>
<accession>A0A9W8ZJT2</accession>
<dbReference type="AlphaFoldDB" id="A0A9W8ZJT2"/>
<evidence type="ECO:0000256" key="1">
    <source>
        <dbReference type="SAM" id="SignalP"/>
    </source>
</evidence>
<dbReference type="Proteomes" id="UP001140510">
    <property type="component" value="Unassembled WGS sequence"/>
</dbReference>
<dbReference type="EMBL" id="JAPEVA010000012">
    <property type="protein sequence ID" value="KAJ4409305.1"/>
    <property type="molecule type" value="Genomic_DNA"/>
</dbReference>